<sequence>MFILLYRTWEGLRVDSLVTNVEKTSLCQDSRYQEATPHTAMWTKRRYVLLARDPSRHTPTLPYVHLATRYPNDNLFPCSFRHISPSPRTHLATSKHRSVPASFHTLTATRSHHPMPPSP</sequence>
<reference evidence="1 2" key="1">
    <citation type="submission" date="2019-05" db="EMBL/GenBank/DDBJ databases">
        <title>Another draft genome of Portunus trituberculatus and its Hox gene families provides insights of decapod evolution.</title>
        <authorList>
            <person name="Jeong J.-H."/>
            <person name="Song I."/>
            <person name="Kim S."/>
            <person name="Choi T."/>
            <person name="Kim D."/>
            <person name="Ryu S."/>
            <person name="Kim W."/>
        </authorList>
    </citation>
    <scope>NUCLEOTIDE SEQUENCE [LARGE SCALE GENOMIC DNA]</scope>
    <source>
        <tissue evidence="1">Muscle</tissue>
    </source>
</reference>
<dbReference type="EMBL" id="VSRR010087165">
    <property type="protein sequence ID" value="MPC91267.1"/>
    <property type="molecule type" value="Genomic_DNA"/>
</dbReference>
<name>A0A5B7JD21_PORTR</name>
<protein>
    <submittedName>
        <fullName evidence="1">Uncharacterized protein</fullName>
    </submittedName>
</protein>
<dbReference type="Proteomes" id="UP000324222">
    <property type="component" value="Unassembled WGS sequence"/>
</dbReference>
<evidence type="ECO:0000313" key="1">
    <source>
        <dbReference type="EMBL" id="MPC91267.1"/>
    </source>
</evidence>
<comment type="caution">
    <text evidence="1">The sequence shown here is derived from an EMBL/GenBank/DDBJ whole genome shotgun (WGS) entry which is preliminary data.</text>
</comment>
<evidence type="ECO:0000313" key="2">
    <source>
        <dbReference type="Proteomes" id="UP000324222"/>
    </source>
</evidence>
<organism evidence="1 2">
    <name type="scientific">Portunus trituberculatus</name>
    <name type="common">Swimming crab</name>
    <name type="synonym">Neptunus trituberculatus</name>
    <dbReference type="NCBI Taxonomy" id="210409"/>
    <lineage>
        <taxon>Eukaryota</taxon>
        <taxon>Metazoa</taxon>
        <taxon>Ecdysozoa</taxon>
        <taxon>Arthropoda</taxon>
        <taxon>Crustacea</taxon>
        <taxon>Multicrustacea</taxon>
        <taxon>Malacostraca</taxon>
        <taxon>Eumalacostraca</taxon>
        <taxon>Eucarida</taxon>
        <taxon>Decapoda</taxon>
        <taxon>Pleocyemata</taxon>
        <taxon>Brachyura</taxon>
        <taxon>Eubrachyura</taxon>
        <taxon>Portunoidea</taxon>
        <taxon>Portunidae</taxon>
        <taxon>Portuninae</taxon>
        <taxon>Portunus</taxon>
    </lineage>
</organism>
<accession>A0A5B7JD21</accession>
<gene>
    <name evidence="1" type="ORF">E2C01_086291</name>
</gene>
<dbReference type="AlphaFoldDB" id="A0A5B7JD21"/>
<proteinExistence type="predicted"/>
<keyword evidence="2" id="KW-1185">Reference proteome</keyword>